<organism evidence="6 7">
    <name type="scientific">Jilunia laotingensis</name>
    <dbReference type="NCBI Taxonomy" id="2763675"/>
    <lineage>
        <taxon>Bacteria</taxon>
        <taxon>Pseudomonadati</taxon>
        <taxon>Bacteroidota</taxon>
        <taxon>Bacteroidia</taxon>
        <taxon>Bacteroidales</taxon>
        <taxon>Bacteroidaceae</taxon>
        <taxon>Jilunia</taxon>
    </lineage>
</organism>
<dbReference type="GO" id="GO:0046872">
    <property type="term" value="F:metal ion binding"/>
    <property type="evidence" value="ECO:0007669"/>
    <property type="project" value="UniProtKB-KW"/>
</dbReference>
<sequence>MDNKENLISIKEVPGGPYIIKGEFKITTKDGLETILQGTNALCRCGHSKNKPFCDGTHGKIHFEKEE</sequence>
<reference evidence="6" key="1">
    <citation type="submission" date="2020-08" db="EMBL/GenBank/DDBJ databases">
        <title>Genome public.</title>
        <authorList>
            <person name="Liu C."/>
            <person name="Sun Q."/>
        </authorList>
    </citation>
    <scope>NUCLEOTIDE SEQUENCE</scope>
    <source>
        <strain evidence="6">N12</strain>
    </source>
</reference>
<feature type="domain" description="Iron-binding zinc finger CDGSH type" evidence="5">
    <location>
        <begin position="21"/>
        <end position="64"/>
    </location>
</feature>
<keyword evidence="4" id="KW-0411">Iron-sulfur</keyword>
<evidence type="ECO:0000313" key="7">
    <source>
        <dbReference type="Proteomes" id="UP000651085"/>
    </source>
</evidence>
<dbReference type="Proteomes" id="UP000651085">
    <property type="component" value="Unassembled WGS sequence"/>
</dbReference>
<evidence type="ECO:0000256" key="1">
    <source>
        <dbReference type="ARBA" id="ARBA00022714"/>
    </source>
</evidence>
<keyword evidence="1" id="KW-0001">2Fe-2S</keyword>
<dbReference type="GO" id="GO:0005737">
    <property type="term" value="C:cytoplasm"/>
    <property type="evidence" value="ECO:0007669"/>
    <property type="project" value="UniProtKB-ARBA"/>
</dbReference>
<keyword evidence="7" id="KW-1185">Reference proteome</keyword>
<keyword evidence="3" id="KW-0408">Iron</keyword>
<accession>A0A926IQS9</accession>
<evidence type="ECO:0000256" key="4">
    <source>
        <dbReference type="ARBA" id="ARBA00023014"/>
    </source>
</evidence>
<evidence type="ECO:0000256" key="2">
    <source>
        <dbReference type="ARBA" id="ARBA00022723"/>
    </source>
</evidence>
<dbReference type="InterPro" id="IPR018967">
    <property type="entry name" value="FeS-contain_CDGSH-typ"/>
</dbReference>
<dbReference type="GO" id="GO:0051537">
    <property type="term" value="F:2 iron, 2 sulfur cluster binding"/>
    <property type="evidence" value="ECO:0007669"/>
    <property type="project" value="UniProtKB-KW"/>
</dbReference>
<name>A0A926IQS9_9BACT</name>
<evidence type="ECO:0000256" key="3">
    <source>
        <dbReference type="ARBA" id="ARBA00023004"/>
    </source>
</evidence>
<dbReference type="AlphaFoldDB" id="A0A926IQS9"/>
<keyword evidence="2" id="KW-0479">Metal-binding</keyword>
<dbReference type="InterPro" id="IPR042216">
    <property type="entry name" value="MitoNEET_CISD"/>
</dbReference>
<dbReference type="Gene3D" id="3.40.5.90">
    <property type="entry name" value="CDGSH iron-sulfur domain, mitoNEET-type"/>
    <property type="match status" value="1"/>
</dbReference>
<dbReference type="EMBL" id="JACRTF010000001">
    <property type="protein sequence ID" value="MBC8594659.1"/>
    <property type="molecule type" value="Genomic_DNA"/>
</dbReference>
<dbReference type="RefSeq" id="WP_262435750.1">
    <property type="nucleotide sequence ID" value="NZ_JACRTF010000001.1"/>
</dbReference>
<proteinExistence type="predicted"/>
<comment type="caution">
    <text evidence="6">The sequence shown here is derived from an EMBL/GenBank/DDBJ whole genome shotgun (WGS) entry which is preliminary data.</text>
</comment>
<evidence type="ECO:0000259" key="5">
    <source>
        <dbReference type="SMART" id="SM00704"/>
    </source>
</evidence>
<protein>
    <submittedName>
        <fullName evidence="6">CDGSH iron-sulfur domain-containing protein</fullName>
    </submittedName>
</protein>
<dbReference type="Pfam" id="PF09360">
    <property type="entry name" value="zf-CDGSH"/>
    <property type="match status" value="1"/>
</dbReference>
<evidence type="ECO:0000313" key="6">
    <source>
        <dbReference type="EMBL" id="MBC8594659.1"/>
    </source>
</evidence>
<dbReference type="SMART" id="SM00704">
    <property type="entry name" value="ZnF_CDGSH"/>
    <property type="match status" value="1"/>
</dbReference>
<gene>
    <name evidence="6" type="ORF">H8744_15725</name>
</gene>